<evidence type="ECO:0000256" key="8">
    <source>
        <dbReference type="ARBA" id="ARBA00023125"/>
    </source>
</evidence>
<dbReference type="GO" id="GO:0006265">
    <property type="term" value="P:DNA topological change"/>
    <property type="evidence" value="ECO:0007669"/>
    <property type="project" value="InterPro"/>
</dbReference>
<dbReference type="InterPro" id="IPR013824">
    <property type="entry name" value="Topo_IA_cen_sub1"/>
</dbReference>
<evidence type="ECO:0000256" key="10">
    <source>
        <dbReference type="SAM" id="Coils"/>
    </source>
</evidence>
<dbReference type="GO" id="GO:0005694">
    <property type="term" value="C:chromosome"/>
    <property type="evidence" value="ECO:0007669"/>
    <property type="project" value="InterPro"/>
</dbReference>
<dbReference type="PRINTS" id="PR00417">
    <property type="entry name" value="PRTPISMRASEI"/>
</dbReference>
<dbReference type="AlphaFoldDB" id="A0A3B1C8Q3"/>
<evidence type="ECO:0000256" key="3">
    <source>
        <dbReference type="ARBA" id="ARBA00012891"/>
    </source>
</evidence>
<keyword evidence="9 13" id="KW-0413">Isomerase</keyword>
<dbReference type="Gene3D" id="3.30.65.10">
    <property type="entry name" value="Bacterial Topoisomerase I, domain 1"/>
    <property type="match status" value="3"/>
</dbReference>
<sequence>RVLDRLMGYKLSPLLWEKVRRGLSAGRVQSVALRLIVEREREIQAFNPVEYWSIIGTVEGKSPPPFEIKVFQHKGKKAEIGSGDQAEKIAKIIEAADLVISKIEKKERRRNPSAPFITSTLQQEASSKMRYSAKRTMGIAQKLYEGMDVGEGDPVGLITYMRTDSNRVSDEAVLEVRSYIKDSFGNDYLPKDPIKYKTKKSAQDAHEAIRPTSALRSPESIKPKLSKDEFALYELIWKRFVSSQMTQAVLDNTAVDVQVDDYTLRASGSILKFDGFLKVYEEIRDNGAPEPKDEKDKRLPPDLKENDKLKLLSLERKQHFTQPPPRFSEAMLIRELEEKGIGRPSTYAGIMGVIQEREYCDSVDRRLTPSELGMLVTDLLVENFPDIVNVEFTAQMEQELDQVEEGKKEWTAALDDFYKPFQAALEQAQVNMRNVKTEVEKTDHVCEKCGKEMVIKFGRFGKFLACSGYPECKNTKQIEKDGTVSKVEQPPDEPTDLKCEKCGTPMVIKTGRFGRFIACGNYPECKTTKAIGIGIKCPRPGCGGELTKKRSRRGKFFYGCDKYPDCDFAVWSEPVDKPCPQCEYTFLTKKVLKSGTFLSCANKECDYKKEIDETEEAAQSEKSQSSAEG</sequence>
<keyword evidence="10" id="KW-0175">Coiled coil</keyword>
<protein>
    <recommendedName>
        <fullName evidence="3">DNA topoisomerase</fullName>
        <ecNumber evidence="3">5.6.2.1</ecNumber>
    </recommendedName>
</protein>
<dbReference type="InterPro" id="IPR013826">
    <property type="entry name" value="Topo_IA_cen_sub3"/>
</dbReference>
<evidence type="ECO:0000256" key="9">
    <source>
        <dbReference type="ARBA" id="ARBA00023235"/>
    </source>
</evidence>
<name>A0A3B1C8Q3_9ZZZZ</name>
<comment type="similarity">
    <text evidence="2">Belongs to the type IA topoisomerase family.</text>
</comment>
<dbReference type="Gene3D" id="2.70.20.10">
    <property type="entry name" value="Topoisomerase I, domain 3"/>
    <property type="match status" value="1"/>
</dbReference>
<reference evidence="13" key="1">
    <citation type="submission" date="2018-06" db="EMBL/GenBank/DDBJ databases">
        <authorList>
            <person name="Zhirakovskaya E."/>
        </authorList>
    </citation>
    <scope>NUCLEOTIDE SEQUENCE</scope>
</reference>
<dbReference type="InterPro" id="IPR023406">
    <property type="entry name" value="Topo_IA_AS"/>
</dbReference>
<evidence type="ECO:0000256" key="1">
    <source>
        <dbReference type="ARBA" id="ARBA00000213"/>
    </source>
</evidence>
<dbReference type="InterPro" id="IPR003602">
    <property type="entry name" value="Topo_IA_DNA-bd_dom"/>
</dbReference>
<dbReference type="SMART" id="SM00437">
    <property type="entry name" value="TOP1Ac"/>
    <property type="match status" value="1"/>
</dbReference>
<dbReference type="InterPro" id="IPR023405">
    <property type="entry name" value="Topo_IA_core_domain"/>
</dbReference>
<keyword evidence="8" id="KW-0238">DNA-binding</keyword>
<feature type="domain" description="Topo IA-type catalytic" evidence="12">
    <location>
        <begin position="1"/>
        <end position="425"/>
    </location>
</feature>
<dbReference type="GO" id="GO:0008270">
    <property type="term" value="F:zinc ion binding"/>
    <property type="evidence" value="ECO:0007669"/>
    <property type="project" value="UniProtKB-KW"/>
</dbReference>
<dbReference type="Pfam" id="PF01396">
    <property type="entry name" value="Zn_ribbon_Top1"/>
    <property type="match status" value="4"/>
</dbReference>
<feature type="non-terminal residue" evidence="13">
    <location>
        <position position="1"/>
    </location>
</feature>
<evidence type="ECO:0000256" key="5">
    <source>
        <dbReference type="ARBA" id="ARBA00022771"/>
    </source>
</evidence>
<dbReference type="InterPro" id="IPR013498">
    <property type="entry name" value="Topo_IA_Znf"/>
</dbReference>
<evidence type="ECO:0000256" key="7">
    <source>
        <dbReference type="ARBA" id="ARBA00023029"/>
    </source>
</evidence>
<dbReference type="InterPro" id="IPR013497">
    <property type="entry name" value="Topo_IA_cen"/>
</dbReference>
<dbReference type="PROSITE" id="PS00396">
    <property type="entry name" value="TOPO_IA_1"/>
    <property type="match status" value="1"/>
</dbReference>
<keyword evidence="7" id="KW-0799">Topoisomerase</keyword>
<keyword evidence="4" id="KW-0479">Metal-binding</keyword>
<dbReference type="NCBIfam" id="TIGR01051">
    <property type="entry name" value="topA_bact"/>
    <property type="match status" value="1"/>
</dbReference>
<keyword evidence="5" id="KW-0863">Zinc-finger</keyword>
<evidence type="ECO:0000256" key="2">
    <source>
        <dbReference type="ARBA" id="ARBA00009446"/>
    </source>
</evidence>
<dbReference type="SUPFAM" id="SSF56712">
    <property type="entry name" value="Prokaryotic type I DNA topoisomerase"/>
    <property type="match status" value="1"/>
</dbReference>
<dbReference type="EMBL" id="UOGB01000299">
    <property type="protein sequence ID" value="VAX24552.1"/>
    <property type="molecule type" value="Genomic_DNA"/>
</dbReference>
<feature type="compositionally biased region" description="Basic and acidic residues" evidence="11">
    <location>
        <begin position="200"/>
        <end position="209"/>
    </location>
</feature>
<dbReference type="InterPro" id="IPR003601">
    <property type="entry name" value="Topo_IA_2"/>
</dbReference>
<evidence type="ECO:0000313" key="13">
    <source>
        <dbReference type="EMBL" id="VAX24552.1"/>
    </source>
</evidence>
<dbReference type="InterPro" id="IPR005733">
    <property type="entry name" value="TopoI_bac-type"/>
</dbReference>
<dbReference type="GO" id="GO:0003917">
    <property type="term" value="F:DNA topoisomerase type I (single strand cut, ATP-independent) activity"/>
    <property type="evidence" value="ECO:0007669"/>
    <property type="project" value="UniProtKB-EC"/>
</dbReference>
<dbReference type="Pfam" id="PF01131">
    <property type="entry name" value="Topoisom_bac"/>
    <property type="match status" value="1"/>
</dbReference>
<dbReference type="InterPro" id="IPR013825">
    <property type="entry name" value="Topo_IA_cen_sub2"/>
</dbReference>
<dbReference type="SUPFAM" id="SSF57783">
    <property type="entry name" value="Zinc beta-ribbon"/>
    <property type="match status" value="2"/>
</dbReference>
<dbReference type="SMART" id="SM00436">
    <property type="entry name" value="TOP1Bc"/>
    <property type="match status" value="1"/>
</dbReference>
<dbReference type="Gene3D" id="1.10.290.10">
    <property type="entry name" value="Topoisomerase I, domain 4"/>
    <property type="match status" value="1"/>
</dbReference>
<feature type="region of interest" description="Disordered" evidence="11">
    <location>
        <begin position="200"/>
        <end position="220"/>
    </location>
</feature>
<accession>A0A3B1C8Q3</accession>
<dbReference type="GO" id="GO:0003677">
    <property type="term" value="F:DNA binding"/>
    <property type="evidence" value="ECO:0007669"/>
    <property type="project" value="UniProtKB-KW"/>
</dbReference>
<comment type="catalytic activity">
    <reaction evidence="1">
        <text>ATP-independent breakage of single-stranded DNA, followed by passage and rejoining.</text>
        <dbReference type="EC" id="5.6.2.1"/>
    </reaction>
</comment>
<dbReference type="EC" id="5.6.2.1" evidence="3"/>
<keyword evidence="6" id="KW-0862">Zinc</keyword>
<dbReference type="CDD" id="cd00186">
    <property type="entry name" value="TOP1Ac"/>
    <property type="match status" value="1"/>
</dbReference>
<evidence type="ECO:0000259" key="12">
    <source>
        <dbReference type="PROSITE" id="PS52039"/>
    </source>
</evidence>
<proteinExistence type="inferred from homology"/>
<dbReference type="PANTHER" id="PTHR42785">
    <property type="entry name" value="DNA TOPOISOMERASE, TYPE IA, CORE"/>
    <property type="match status" value="1"/>
</dbReference>
<evidence type="ECO:0000256" key="4">
    <source>
        <dbReference type="ARBA" id="ARBA00022723"/>
    </source>
</evidence>
<dbReference type="PANTHER" id="PTHR42785:SF1">
    <property type="entry name" value="DNA TOPOISOMERASE"/>
    <property type="match status" value="1"/>
</dbReference>
<dbReference type="InterPro" id="IPR000380">
    <property type="entry name" value="Topo_IA"/>
</dbReference>
<feature type="coiled-coil region" evidence="10">
    <location>
        <begin position="393"/>
        <end position="445"/>
    </location>
</feature>
<dbReference type="PROSITE" id="PS52039">
    <property type="entry name" value="TOPO_IA_2"/>
    <property type="match status" value="1"/>
</dbReference>
<evidence type="ECO:0000256" key="11">
    <source>
        <dbReference type="SAM" id="MobiDB-lite"/>
    </source>
</evidence>
<evidence type="ECO:0000256" key="6">
    <source>
        <dbReference type="ARBA" id="ARBA00022833"/>
    </source>
</evidence>
<gene>
    <name evidence="13" type="ORF">MNBD_NITROSPINAE03-1600</name>
</gene>
<dbReference type="Gene3D" id="1.10.460.10">
    <property type="entry name" value="Topoisomerase I, domain 2"/>
    <property type="match status" value="1"/>
</dbReference>
<organism evidence="13">
    <name type="scientific">hydrothermal vent metagenome</name>
    <dbReference type="NCBI Taxonomy" id="652676"/>
    <lineage>
        <taxon>unclassified sequences</taxon>
        <taxon>metagenomes</taxon>
        <taxon>ecological metagenomes</taxon>
    </lineage>
</organism>